<keyword evidence="6 10" id="KW-1133">Transmembrane helix</keyword>
<dbReference type="EMBL" id="KY445535">
    <property type="protein sequence ID" value="AQN78470.1"/>
    <property type="molecule type" value="mRNA"/>
</dbReference>
<evidence type="ECO:0000256" key="4">
    <source>
        <dbReference type="ARBA" id="ARBA00022692"/>
    </source>
</evidence>
<dbReference type="AlphaFoldDB" id="A0A1S5VFR0"/>
<dbReference type="InterPro" id="IPR004117">
    <property type="entry name" value="7tm6_olfct_rcpt"/>
</dbReference>
<accession>A0A1S5VFR0</accession>
<keyword evidence="4 10" id="KW-0812">Transmembrane</keyword>
<evidence type="ECO:0000256" key="3">
    <source>
        <dbReference type="ARBA" id="ARBA00022606"/>
    </source>
</evidence>
<evidence type="ECO:0000256" key="6">
    <source>
        <dbReference type="ARBA" id="ARBA00022989"/>
    </source>
</evidence>
<evidence type="ECO:0000313" key="11">
    <source>
        <dbReference type="EMBL" id="AQN78470.1"/>
    </source>
</evidence>
<keyword evidence="8 11" id="KW-0675">Receptor</keyword>
<dbReference type="PANTHER" id="PTHR21137">
    <property type="entry name" value="ODORANT RECEPTOR"/>
    <property type="match status" value="1"/>
</dbReference>
<keyword evidence="2" id="KW-1003">Cell membrane</keyword>
<proteinExistence type="evidence at transcript level"/>
<dbReference type="PANTHER" id="PTHR21137:SF35">
    <property type="entry name" value="ODORANT RECEPTOR 19A-RELATED"/>
    <property type="match status" value="1"/>
</dbReference>
<evidence type="ECO:0000256" key="2">
    <source>
        <dbReference type="ARBA" id="ARBA00022475"/>
    </source>
</evidence>
<evidence type="ECO:0000256" key="5">
    <source>
        <dbReference type="ARBA" id="ARBA00022725"/>
    </source>
</evidence>
<organism evidence="11">
    <name type="scientific">Meteorus pulchricornis</name>
    <dbReference type="NCBI Taxonomy" id="51522"/>
    <lineage>
        <taxon>Eukaryota</taxon>
        <taxon>Metazoa</taxon>
        <taxon>Ecdysozoa</taxon>
        <taxon>Arthropoda</taxon>
        <taxon>Hexapoda</taxon>
        <taxon>Insecta</taxon>
        <taxon>Pterygota</taxon>
        <taxon>Neoptera</taxon>
        <taxon>Endopterygota</taxon>
        <taxon>Hymenoptera</taxon>
        <taxon>Apocrita</taxon>
        <taxon>Ichneumonoidea</taxon>
        <taxon>Braconidae</taxon>
        <taxon>Meteorinae</taxon>
        <taxon>Meteorus</taxon>
    </lineage>
</organism>
<protein>
    <submittedName>
        <fullName evidence="11">Olfactory receptor 68</fullName>
    </submittedName>
</protein>
<dbReference type="GO" id="GO:0005886">
    <property type="term" value="C:plasma membrane"/>
    <property type="evidence" value="ECO:0007669"/>
    <property type="project" value="UniProtKB-SubCell"/>
</dbReference>
<keyword evidence="5" id="KW-0552">Olfaction</keyword>
<dbReference type="Pfam" id="PF02949">
    <property type="entry name" value="7tm_6"/>
    <property type="match status" value="1"/>
</dbReference>
<comment type="subcellular location">
    <subcellularLocation>
        <location evidence="1">Cell membrane</location>
        <topology evidence="1">Multi-pass membrane protein</topology>
    </subcellularLocation>
</comment>
<keyword evidence="9" id="KW-0807">Transducer</keyword>
<evidence type="ECO:0000256" key="10">
    <source>
        <dbReference type="SAM" id="Phobius"/>
    </source>
</evidence>
<name>A0A1S5VFR0_9HYME</name>
<dbReference type="GO" id="GO:0007165">
    <property type="term" value="P:signal transduction"/>
    <property type="evidence" value="ECO:0007669"/>
    <property type="project" value="UniProtKB-KW"/>
</dbReference>
<evidence type="ECO:0000256" key="8">
    <source>
        <dbReference type="ARBA" id="ARBA00023170"/>
    </source>
</evidence>
<evidence type="ECO:0000256" key="7">
    <source>
        <dbReference type="ARBA" id="ARBA00023136"/>
    </source>
</evidence>
<keyword evidence="7 10" id="KW-0472">Membrane</keyword>
<evidence type="ECO:0000256" key="1">
    <source>
        <dbReference type="ARBA" id="ARBA00004651"/>
    </source>
</evidence>
<dbReference type="GO" id="GO:0004984">
    <property type="term" value="F:olfactory receptor activity"/>
    <property type="evidence" value="ECO:0007669"/>
    <property type="project" value="InterPro"/>
</dbReference>
<reference evidence="11" key="1">
    <citation type="journal article" date="2017" name="Comp. Biochem. Physiol. Part D Genomics Proteomics">
        <title>Candidate chemosensory genes identified in the endoparasitoid Meteorus pulchricornis (Hymenoptera: Braconidae) by antennal transcriptome analysis.</title>
        <authorList>
            <person name="Sheng S."/>
            <person name="Liao C.W."/>
            <person name="Zheng Y."/>
            <person name="Zhou Y."/>
            <person name="Xu Y."/>
            <person name="Song W.M."/>
            <person name="He P."/>
            <person name="Zhang J."/>
            <person name="Wu F.A."/>
        </authorList>
    </citation>
    <scope>NUCLEOTIDE SEQUENCE</scope>
    <source>
        <strain evidence="11">Zhenjiang</strain>
    </source>
</reference>
<sequence>MLCIMVNRNDAHELHNILDRHFNEMVNDDTNSSAKLKFSIFRRIWGISIVCVGISLILIAAAPSISIIQQYRRSVNPIFYPLVFPTTYPWSLNRPGPRYKIHLIIELTTVVSQFCVTSIDSLFMMYGFQMGAQFREMSHRIMHVDKTDDVRKIIPECVAQHQAMMRCRDIIQTIFGPILLWVMTTNAISLCSMMFQLSQMKSISIPTILTFGTYITAKTLQAFTYAYTGMILTSEVSLE</sequence>
<evidence type="ECO:0000256" key="9">
    <source>
        <dbReference type="ARBA" id="ARBA00023224"/>
    </source>
</evidence>
<dbReference type="GO" id="GO:0005549">
    <property type="term" value="F:odorant binding"/>
    <property type="evidence" value="ECO:0007669"/>
    <property type="project" value="InterPro"/>
</dbReference>
<keyword evidence="3" id="KW-0716">Sensory transduction</keyword>
<feature type="transmembrane region" description="Helical" evidence="10">
    <location>
        <begin position="44"/>
        <end position="68"/>
    </location>
</feature>
<feature type="transmembrane region" description="Helical" evidence="10">
    <location>
        <begin position="174"/>
        <end position="195"/>
    </location>
</feature>